<dbReference type="RefSeq" id="XP_029229674.1">
    <property type="nucleotide sequence ID" value="XM_029370150.1"/>
</dbReference>
<organism evidence="3 4">
    <name type="scientific">Trypanosoma conorhini</name>
    <dbReference type="NCBI Taxonomy" id="83891"/>
    <lineage>
        <taxon>Eukaryota</taxon>
        <taxon>Discoba</taxon>
        <taxon>Euglenozoa</taxon>
        <taxon>Kinetoplastea</taxon>
        <taxon>Metakinetoplastina</taxon>
        <taxon>Trypanosomatida</taxon>
        <taxon>Trypanosomatidae</taxon>
        <taxon>Trypanosoma</taxon>
    </lineage>
</organism>
<dbReference type="OrthoDB" id="246434at2759"/>
<dbReference type="GeneID" id="40316841"/>
<feature type="chain" id="PRO_5019512141" evidence="2">
    <location>
        <begin position="18"/>
        <end position="175"/>
    </location>
</feature>
<reference evidence="3 4" key="1">
    <citation type="journal article" date="2018" name="BMC Genomics">
        <title>Genomic comparison of Trypanosoma conorhini and Trypanosoma rangeli to Trypanosoma cruzi strains of high and low virulence.</title>
        <authorList>
            <person name="Bradwell K.R."/>
            <person name="Koparde V.N."/>
            <person name="Matveyev A.V."/>
            <person name="Serrano M.G."/>
            <person name="Alves J.M."/>
            <person name="Parikh H."/>
            <person name="Huang B."/>
            <person name="Lee V."/>
            <person name="Espinosa-Alvarez O."/>
            <person name="Ortiz P.A."/>
            <person name="Costa-Martins A.G."/>
            <person name="Teixeira M.M."/>
            <person name="Buck G.A."/>
        </authorList>
    </citation>
    <scope>NUCLEOTIDE SEQUENCE [LARGE SCALE GENOMIC DNA]</scope>
    <source>
        <strain evidence="3 4">025E</strain>
    </source>
</reference>
<dbReference type="AlphaFoldDB" id="A0A422PW01"/>
<protein>
    <submittedName>
        <fullName evidence="3">Uncharacterized protein</fullName>
    </submittedName>
</protein>
<name>A0A422PW01_9TRYP</name>
<proteinExistence type="predicted"/>
<keyword evidence="4" id="KW-1185">Reference proteome</keyword>
<keyword evidence="1" id="KW-0472">Membrane</keyword>
<keyword evidence="1" id="KW-1133">Transmembrane helix</keyword>
<accession>A0A422PW01</accession>
<comment type="caution">
    <text evidence="3">The sequence shown here is derived from an EMBL/GenBank/DDBJ whole genome shotgun (WGS) entry which is preliminary data.</text>
</comment>
<gene>
    <name evidence="3" type="ORF">Tco025E_03230</name>
</gene>
<evidence type="ECO:0000256" key="2">
    <source>
        <dbReference type="SAM" id="SignalP"/>
    </source>
</evidence>
<evidence type="ECO:0000313" key="4">
    <source>
        <dbReference type="Proteomes" id="UP000284403"/>
    </source>
</evidence>
<dbReference type="Proteomes" id="UP000284403">
    <property type="component" value="Unassembled WGS sequence"/>
</dbReference>
<feature type="transmembrane region" description="Helical" evidence="1">
    <location>
        <begin position="134"/>
        <end position="158"/>
    </location>
</feature>
<keyword evidence="1" id="KW-0812">Transmembrane</keyword>
<evidence type="ECO:0000313" key="3">
    <source>
        <dbReference type="EMBL" id="RNF21900.1"/>
    </source>
</evidence>
<keyword evidence="2" id="KW-0732">Signal</keyword>
<sequence length="175" mass="18147">MMVLILAVLLLSSTALAGGVAVTPCAHCAADPAKVWCPEDMSCHAAGNCTCGTSCLDLVDCFVQETTCARCVGSGGTFCTRPAKGHRPCFFAVGAARHASAAAHEEQCSEVCLEGGRCLSRLDKCPKRPVDPVMFSWFIVNVAVAVAIAVFVVIVLYAGMARAKADVAASPTEHG</sequence>
<feature type="signal peptide" evidence="2">
    <location>
        <begin position="1"/>
        <end position="17"/>
    </location>
</feature>
<dbReference type="EMBL" id="MKKU01000147">
    <property type="protein sequence ID" value="RNF21900.1"/>
    <property type="molecule type" value="Genomic_DNA"/>
</dbReference>
<evidence type="ECO:0000256" key="1">
    <source>
        <dbReference type="SAM" id="Phobius"/>
    </source>
</evidence>